<dbReference type="InterPro" id="IPR012337">
    <property type="entry name" value="RNaseH-like_sf"/>
</dbReference>
<name>A0ABM1EP78_PRICU</name>
<feature type="domain" description="Integrase catalytic" evidence="3">
    <location>
        <begin position="198"/>
        <end position="306"/>
    </location>
</feature>
<dbReference type="PANTHER" id="PTHR37984:SF8">
    <property type="entry name" value="CCHC-TYPE DOMAIN-CONTAINING PROTEIN"/>
    <property type="match status" value="1"/>
</dbReference>
<dbReference type="Pfam" id="PF17921">
    <property type="entry name" value="Integrase_H2C2"/>
    <property type="match status" value="1"/>
</dbReference>
<dbReference type="EC" id="2.7.7.49" evidence="1"/>
<evidence type="ECO:0000256" key="2">
    <source>
        <dbReference type="SAM" id="MobiDB-lite"/>
    </source>
</evidence>
<organism evidence="4 5">
    <name type="scientific">Priapulus caudatus</name>
    <name type="common">Priapulid worm</name>
    <dbReference type="NCBI Taxonomy" id="37621"/>
    <lineage>
        <taxon>Eukaryota</taxon>
        <taxon>Metazoa</taxon>
        <taxon>Ecdysozoa</taxon>
        <taxon>Scalidophora</taxon>
        <taxon>Priapulida</taxon>
        <taxon>Priapulimorpha</taxon>
        <taxon>Priapulimorphida</taxon>
        <taxon>Priapulidae</taxon>
        <taxon>Priapulus</taxon>
    </lineage>
</organism>
<accession>A0ABM1EP78</accession>
<proteinExistence type="predicted"/>
<dbReference type="InterPro" id="IPR036397">
    <property type="entry name" value="RNaseH_sf"/>
</dbReference>
<dbReference type="PANTHER" id="PTHR37984">
    <property type="entry name" value="PROTEIN CBG26694"/>
    <property type="match status" value="1"/>
</dbReference>
<dbReference type="Pfam" id="PF00665">
    <property type="entry name" value="rve"/>
    <property type="match status" value="1"/>
</dbReference>
<dbReference type="Gene3D" id="3.30.420.10">
    <property type="entry name" value="Ribonuclease H-like superfamily/Ribonuclease H"/>
    <property type="match status" value="1"/>
</dbReference>
<sequence length="306" mass="34992">MQKPLHVAPKRLQTTLVKLQGYDLELKYQPGPTLYLADTLSRAYVPGDPKLDSFKKYLNNVNVLSYLPVSESKLEQIPAATERDLSVLKSIVFEGWPKNKDTVPGDIKHYFSLRDHFSVHNRIILKGDRVVILNSLKREMMDQLHSSHVGIECCLRRARECLYWPAINSKIRDFIAACEICNSMPRKQQKETLVPHDVPEQPWATVRTDLCYIDGLNYLVTADYHSNFIEIDYLEDTRAETVVTKLKAQFSCHEIPDSVVSDNGPQFACDVFANFSRKWGFEHNTSSPRYPQSNGKVENAVKTKSS</sequence>
<reference evidence="5" key="1">
    <citation type="submission" date="2025-08" db="UniProtKB">
        <authorList>
            <consortium name="RefSeq"/>
        </authorList>
    </citation>
    <scope>IDENTIFICATION</scope>
</reference>
<dbReference type="RefSeq" id="XP_014673999.1">
    <property type="nucleotide sequence ID" value="XM_014818513.1"/>
</dbReference>
<feature type="region of interest" description="Disordered" evidence="2">
    <location>
        <begin position="286"/>
        <end position="306"/>
    </location>
</feature>
<dbReference type="InterPro" id="IPR041588">
    <property type="entry name" value="Integrase_H2C2"/>
</dbReference>
<dbReference type="SUPFAM" id="SSF53098">
    <property type="entry name" value="Ribonuclease H-like"/>
    <property type="match status" value="1"/>
</dbReference>
<dbReference type="GeneID" id="106814215"/>
<dbReference type="Proteomes" id="UP000695022">
    <property type="component" value="Unplaced"/>
</dbReference>
<evidence type="ECO:0000259" key="3">
    <source>
        <dbReference type="PROSITE" id="PS50994"/>
    </source>
</evidence>
<dbReference type="InterPro" id="IPR050951">
    <property type="entry name" value="Retrovirus_Pol_polyprotein"/>
</dbReference>
<evidence type="ECO:0000313" key="4">
    <source>
        <dbReference type="Proteomes" id="UP000695022"/>
    </source>
</evidence>
<protein>
    <recommendedName>
        <fullName evidence="1">RNA-directed DNA polymerase</fullName>
        <ecNumber evidence="1">2.7.7.49</ecNumber>
    </recommendedName>
</protein>
<dbReference type="InterPro" id="IPR001584">
    <property type="entry name" value="Integrase_cat-core"/>
</dbReference>
<gene>
    <name evidence="5" type="primary">LOC106814215</name>
</gene>
<dbReference type="PROSITE" id="PS50994">
    <property type="entry name" value="INTEGRASE"/>
    <property type="match status" value="1"/>
</dbReference>
<evidence type="ECO:0000313" key="5">
    <source>
        <dbReference type="RefSeq" id="XP_014673999.1"/>
    </source>
</evidence>
<keyword evidence="4" id="KW-1185">Reference proteome</keyword>
<dbReference type="Gene3D" id="1.10.340.70">
    <property type="match status" value="1"/>
</dbReference>
<evidence type="ECO:0000256" key="1">
    <source>
        <dbReference type="ARBA" id="ARBA00012493"/>
    </source>
</evidence>